<evidence type="ECO:0000259" key="9">
    <source>
        <dbReference type="PROSITE" id="PS51278"/>
    </source>
</evidence>
<dbReference type="CDD" id="cd01991">
    <property type="entry name" value="Asn_synthase_B_C"/>
    <property type="match status" value="1"/>
</dbReference>
<evidence type="ECO:0000256" key="8">
    <source>
        <dbReference type="ARBA" id="ARBA00048741"/>
    </source>
</evidence>
<dbReference type="InterPro" id="IPR014729">
    <property type="entry name" value="Rossmann-like_a/b/a_fold"/>
</dbReference>
<evidence type="ECO:0000256" key="5">
    <source>
        <dbReference type="ARBA" id="ARBA00022840"/>
    </source>
</evidence>
<dbReference type="InterPro" id="IPR051786">
    <property type="entry name" value="ASN_synthetase/amidase"/>
</dbReference>
<evidence type="ECO:0000313" key="11">
    <source>
        <dbReference type="Proteomes" id="UP001501447"/>
    </source>
</evidence>
<name>A0ABN3PVL1_9ACTN</name>
<gene>
    <name evidence="10" type="primary">asnB_1</name>
    <name evidence="10" type="ORF">GCM10009863_09060</name>
</gene>
<dbReference type="PROSITE" id="PS51278">
    <property type="entry name" value="GATASE_TYPE_2"/>
    <property type="match status" value="1"/>
</dbReference>
<organism evidence="10 11">
    <name type="scientific">Streptomyces axinellae</name>
    <dbReference type="NCBI Taxonomy" id="552788"/>
    <lineage>
        <taxon>Bacteria</taxon>
        <taxon>Bacillati</taxon>
        <taxon>Actinomycetota</taxon>
        <taxon>Actinomycetes</taxon>
        <taxon>Kitasatosporales</taxon>
        <taxon>Streptomycetaceae</taxon>
        <taxon>Streptomyces</taxon>
    </lineage>
</organism>
<proteinExistence type="inferred from homology"/>
<evidence type="ECO:0000256" key="2">
    <source>
        <dbReference type="ARBA" id="ARBA00005752"/>
    </source>
</evidence>
<sequence>MCGIAGWVDYARDLSEDAATVRTMLGTIANRGPDAEAVWSDGDIALGHRRLAVIDIADSTQPMAAVEEGRTLAVLAHSGEIYNYRELRAELASRGHRFRTAGDTEVVLRAYLEWGERCAEHLDGMFAFAVWDPRRRELLLARDRLGIKPMYYARTPHGLLFGSEPKALLAHPSMECVVDAEGLAELLAYIATPGHAVYRGMRELPAGHVAVLRPAPGGSGGGGAALRESRYWTLPQHEHPDDLETTVATVRGLLQESVAGHLLADVPLCTLLSGGVDSSAIAALAARSLGDGHRPRTFAVDFEGHTERFRKDFWHEDPDAPYAVEVARHVGTDHEPVVLRTSDLADPVVDAAALRSQDLPRPIPDMDRSLYLLLRAVRQRSTVALMGEVADELFGGYQSFRDPTLVDTANFPWVTMGLRVAPHGMSTGLLDPGLLRKIDVPGYSAQRWSETVGEVADVPGEAGTERVMRRVGYAHLTRWLPLLLSRDDRLSMAVGLELRVPYCDHRLVEYVHNIPWAMKTADGREKSVLRSAVADLLPASVTQRRKSPFPITQDPRYGQVLRERFDAVVGDPAAPVRALLDGPACAELADEDRPVAVDGWGERRNVEMVLQLDAWLRHYRVRLDL</sequence>
<dbReference type="CDD" id="cd00712">
    <property type="entry name" value="AsnB"/>
    <property type="match status" value="1"/>
</dbReference>
<dbReference type="SUPFAM" id="SSF56235">
    <property type="entry name" value="N-terminal nucleophile aminohydrolases (Ntn hydrolases)"/>
    <property type="match status" value="1"/>
</dbReference>
<evidence type="ECO:0000256" key="4">
    <source>
        <dbReference type="ARBA" id="ARBA00022741"/>
    </source>
</evidence>
<keyword evidence="7" id="KW-0315">Glutamine amidotransferase</keyword>
<accession>A0ABN3PVL1</accession>
<keyword evidence="4" id="KW-0547">Nucleotide-binding</keyword>
<dbReference type="PANTHER" id="PTHR43284">
    <property type="entry name" value="ASPARAGINE SYNTHETASE (GLUTAMINE-HYDROLYZING)"/>
    <property type="match status" value="1"/>
</dbReference>
<feature type="domain" description="Glutamine amidotransferase type-2" evidence="9">
    <location>
        <begin position="2"/>
        <end position="215"/>
    </location>
</feature>
<dbReference type="InterPro" id="IPR006426">
    <property type="entry name" value="Asn_synth_AEB"/>
</dbReference>
<evidence type="ECO:0000313" key="10">
    <source>
        <dbReference type="EMBL" id="GAA2597867.1"/>
    </source>
</evidence>
<dbReference type="Gene3D" id="3.40.50.620">
    <property type="entry name" value="HUPs"/>
    <property type="match status" value="1"/>
</dbReference>
<evidence type="ECO:0000256" key="3">
    <source>
        <dbReference type="ARBA" id="ARBA00012737"/>
    </source>
</evidence>
<dbReference type="Proteomes" id="UP001501447">
    <property type="component" value="Unassembled WGS sequence"/>
</dbReference>
<dbReference type="InterPro" id="IPR001962">
    <property type="entry name" value="Asn_synthase"/>
</dbReference>
<dbReference type="Pfam" id="PF00733">
    <property type="entry name" value="Asn_synthase"/>
    <property type="match status" value="1"/>
</dbReference>
<dbReference type="InterPro" id="IPR033738">
    <property type="entry name" value="AsnB_N"/>
</dbReference>
<dbReference type="PANTHER" id="PTHR43284:SF1">
    <property type="entry name" value="ASPARAGINE SYNTHETASE"/>
    <property type="match status" value="1"/>
</dbReference>
<reference evidence="10 11" key="1">
    <citation type="journal article" date="2019" name="Int. J. Syst. Evol. Microbiol.">
        <title>The Global Catalogue of Microorganisms (GCM) 10K type strain sequencing project: providing services to taxonomists for standard genome sequencing and annotation.</title>
        <authorList>
            <consortium name="The Broad Institute Genomics Platform"/>
            <consortium name="The Broad Institute Genome Sequencing Center for Infectious Disease"/>
            <person name="Wu L."/>
            <person name="Ma J."/>
        </authorList>
    </citation>
    <scope>NUCLEOTIDE SEQUENCE [LARGE SCALE GENOMIC DNA]</scope>
    <source>
        <strain evidence="10 11">JCM 16373</strain>
    </source>
</reference>
<evidence type="ECO:0000256" key="7">
    <source>
        <dbReference type="ARBA" id="ARBA00022962"/>
    </source>
</evidence>
<dbReference type="NCBIfam" id="TIGR01536">
    <property type="entry name" value="asn_synth_AEB"/>
    <property type="match status" value="1"/>
</dbReference>
<dbReference type="EMBL" id="BAAARJ010000003">
    <property type="protein sequence ID" value="GAA2597867.1"/>
    <property type="molecule type" value="Genomic_DNA"/>
</dbReference>
<evidence type="ECO:0000256" key="1">
    <source>
        <dbReference type="ARBA" id="ARBA00005187"/>
    </source>
</evidence>
<comment type="pathway">
    <text evidence="1">Amino-acid biosynthesis; L-asparagine biosynthesis; L-asparagine from L-aspartate (L-Gln route): step 1/1.</text>
</comment>
<dbReference type="PIRSF" id="PIRSF001589">
    <property type="entry name" value="Asn_synthetase_glu-h"/>
    <property type="match status" value="1"/>
</dbReference>
<keyword evidence="11" id="KW-1185">Reference proteome</keyword>
<comment type="caution">
    <text evidence="10">The sequence shown here is derived from an EMBL/GenBank/DDBJ whole genome shotgun (WGS) entry which is preliminary data.</text>
</comment>
<dbReference type="EC" id="6.3.5.4" evidence="3"/>
<dbReference type="Pfam" id="PF13537">
    <property type="entry name" value="GATase_7"/>
    <property type="match status" value="1"/>
</dbReference>
<comment type="catalytic activity">
    <reaction evidence="8">
        <text>L-aspartate + L-glutamine + ATP + H2O = L-asparagine + L-glutamate + AMP + diphosphate + H(+)</text>
        <dbReference type="Rhea" id="RHEA:12228"/>
        <dbReference type="ChEBI" id="CHEBI:15377"/>
        <dbReference type="ChEBI" id="CHEBI:15378"/>
        <dbReference type="ChEBI" id="CHEBI:29985"/>
        <dbReference type="ChEBI" id="CHEBI:29991"/>
        <dbReference type="ChEBI" id="CHEBI:30616"/>
        <dbReference type="ChEBI" id="CHEBI:33019"/>
        <dbReference type="ChEBI" id="CHEBI:58048"/>
        <dbReference type="ChEBI" id="CHEBI:58359"/>
        <dbReference type="ChEBI" id="CHEBI:456215"/>
        <dbReference type="EC" id="6.3.5.4"/>
    </reaction>
</comment>
<comment type="similarity">
    <text evidence="2">Belongs to the asparagine synthetase family.</text>
</comment>
<evidence type="ECO:0000256" key="6">
    <source>
        <dbReference type="ARBA" id="ARBA00022888"/>
    </source>
</evidence>
<dbReference type="Gene3D" id="3.60.20.10">
    <property type="entry name" value="Glutamine Phosphoribosylpyrophosphate, subunit 1, domain 1"/>
    <property type="match status" value="1"/>
</dbReference>
<dbReference type="InterPro" id="IPR017932">
    <property type="entry name" value="GATase_2_dom"/>
</dbReference>
<dbReference type="InterPro" id="IPR029055">
    <property type="entry name" value="Ntn_hydrolases_N"/>
</dbReference>
<keyword evidence="6" id="KW-0061">Asparagine biosynthesis</keyword>
<protein>
    <recommendedName>
        <fullName evidence="3">asparagine synthase (glutamine-hydrolyzing)</fullName>
        <ecNumber evidence="3">6.3.5.4</ecNumber>
    </recommendedName>
</protein>
<keyword evidence="6" id="KW-0028">Amino-acid biosynthesis</keyword>
<keyword evidence="5" id="KW-0067">ATP-binding</keyword>
<dbReference type="RefSeq" id="WP_344562393.1">
    <property type="nucleotide sequence ID" value="NZ_BAAARJ010000003.1"/>
</dbReference>
<dbReference type="SUPFAM" id="SSF52402">
    <property type="entry name" value="Adenine nucleotide alpha hydrolases-like"/>
    <property type="match status" value="1"/>
</dbReference>